<evidence type="ECO:0000313" key="10">
    <source>
        <dbReference type="Proteomes" id="UP001501020"/>
    </source>
</evidence>
<evidence type="ECO:0000256" key="1">
    <source>
        <dbReference type="ARBA" id="ARBA00022527"/>
    </source>
</evidence>
<keyword evidence="4" id="KW-0418">Kinase</keyword>
<feature type="region of interest" description="Disordered" evidence="6">
    <location>
        <begin position="1"/>
        <end position="38"/>
    </location>
</feature>
<keyword evidence="7" id="KW-0812">Transmembrane</keyword>
<keyword evidence="7" id="KW-1133">Transmembrane helix</keyword>
<feature type="transmembrane region" description="Helical" evidence="7">
    <location>
        <begin position="633"/>
        <end position="658"/>
    </location>
</feature>
<dbReference type="PROSITE" id="PS50011">
    <property type="entry name" value="PROTEIN_KINASE_DOM"/>
    <property type="match status" value="1"/>
</dbReference>
<evidence type="ECO:0000256" key="7">
    <source>
        <dbReference type="SAM" id="Phobius"/>
    </source>
</evidence>
<evidence type="ECO:0000259" key="8">
    <source>
        <dbReference type="PROSITE" id="PS50011"/>
    </source>
</evidence>
<dbReference type="Proteomes" id="UP001501020">
    <property type="component" value="Unassembled WGS sequence"/>
</dbReference>
<dbReference type="Pfam" id="PF00069">
    <property type="entry name" value="Pkinase"/>
    <property type="match status" value="1"/>
</dbReference>
<evidence type="ECO:0000256" key="4">
    <source>
        <dbReference type="ARBA" id="ARBA00022777"/>
    </source>
</evidence>
<evidence type="ECO:0000313" key="9">
    <source>
        <dbReference type="EMBL" id="GAA2128713.1"/>
    </source>
</evidence>
<dbReference type="InterPro" id="IPR011009">
    <property type="entry name" value="Kinase-like_dom_sf"/>
</dbReference>
<organism evidence="9 10">
    <name type="scientific">Actinomadura napierensis</name>
    <dbReference type="NCBI Taxonomy" id="267854"/>
    <lineage>
        <taxon>Bacteria</taxon>
        <taxon>Bacillati</taxon>
        <taxon>Actinomycetota</taxon>
        <taxon>Actinomycetes</taxon>
        <taxon>Streptosporangiales</taxon>
        <taxon>Thermomonosporaceae</taxon>
        <taxon>Actinomadura</taxon>
    </lineage>
</organism>
<dbReference type="PANTHER" id="PTHR24351">
    <property type="entry name" value="RIBOSOMAL PROTEIN S6 KINASE"/>
    <property type="match status" value="1"/>
</dbReference>
<dbReference type="PROSITE" id="PS00108">
    <property type="entry name" value="PROTEIN_KINASE_ST"/>
    <property type="match status" value="1"/>
</dbReference>
<dbReference type="RefSeq" id="WP_344263845.1">
    <property type="nucleotide sequence ID" value="NZ_BAAAMR010000012.1"/>
</dbReference>
<reference evidence="9 10" key="1">
    <citation type="journal article" date="2019" name="Int. J. Syst. Evol. Microbiol.">
        <title>The Global Catalogue of Microorganisms (GCM) 10K type strain sequencing project: providing services to taxonomists for standard genome sequencing and annotation.</title>
        <authorList>
            <consortium name="The Broad Institute Genomics Platform"/>
            <consortium name="The Broad Institute Genome Sequencing Center for Infectious Disease"/>
            <person name="Wu L."/>
            <person name="Ma J."/>
        </authorList>
    </citation>
    <scope>NUCLEOTIDE SEQUENCE [LARGE SCALE GENOMIC DNA]</scope>
    <source>
        <strain evidence="9 10">JCM 13850</strain>
    </source>
</reference>
<feature type="domain" description="Protein kinase" evidence="8">
    <location>
        <begin position="46"/>
        <end position="290"/>
    </location>
</feature>
<dbReference type="SUPFAM" id="SSF56112">
    <property type="entry name" value="Protein kinase-like (PK-like)"/>
    <property type="match status" value="1"/>
</dbReference>
<dbReference type="Gene3D" id="1.10.510.10">
    <property type="entry name" value="Transferase(Phosphotransferase) domain 1"/>
    <property type="match status" value="1"/>
</dbReference>
<gene>
    <name evidence="9" type="ORF">GCM10009727_19530</name>
</gene>
<feature type="region of interest" description="Disordered" evidence="6">
    <location>
        <begin position="738"/>
        <end position="770"/>
    </location>
</feature>
<sequence>MTEPSPPTRRRLGEPVPGPQATRRRGGAAAPGQPETVPPALLNRFREVSPLSMAGGEADVFRAVADDGEYVLKLYRGEIRPEPKVWEALQAGESPRLPRLLDCGVEGGRAYEIHDYVPGGTLHDLLRRTPGGLPLETVEEVVRQLAGALRELHGLGIPHRDLKPRNVLVRGEDALDLVLADFGMSVHLGGRSQARTRSGSRTTLYAAPELFNGLVSAAGDWWSLGMLVLEAAAGEHPFAGMDEDNAGDQIIAGNIPLPDDLDPRVRWLCEGLIVHSRDDRWGAEEVAAWLAGDPPRPPRDRGPAPSPQRRQLRFNGTPYTERSTLALDLTRNWGLAVQRFFEPMAEPWAELRRWLAQFDDPDGEDSSERLAVRLERSGLPGNVNLLLLLRWLDHGRPVVYLGESLSMTDLPGLARKAMDGDGTAAQLREIVDDLWDHGLLRELDAEPGCAGFAQVDRRWRYDVERWAVVAARLAGDHPEVRDVLARWSGPRQRAYLLWLAGDPGAVGELRAHLDRERPRVHKVLRRANARLDWFDEILAKAHEPAGVLTAYAVSWQARAEVERLRRQADRRDQRVREWNRVERWRRLDRPVALGWAGAAMAVVLIAWTLLLLLSTAFNARVEIASPVALLQAWIFMVVTLALQAGAELWLAAVIGAPYHPRFSLMLGVGRVFRDVGGRFATRGTLGFVVVAGTTLALIGVTVTAPFLLPLIVLPAHVAWVHVRYRRWQEEYLRRRSTAVGPDGATAQRTAARRDGPRAPSGRPARARGTR</sequence>
<dbReference type="InterPro" id="IPR008271">
    <property type="entry name" value="Ser/Thr_kinase_AS"/>
</dbReference>
<feature type="transmembrane region" description="Helical" evidence="7">
    <location>
        <begin position="706"/>
        <end position="724"/>
    </location>
</feature>
<evidence type="ECO:0000256" key="2">
    <source>
        <dbReference type="ARBA" id="ARBA00022679"/>
    </source>
</evidence>
<dbReference type="EMBL" id="BAAAMR010000012">
    <property type="protein sequence ID" value="GAA2128713.1"/>
    <property type="molecule type" value="Genomic_DNA"/>
</dbReference>
<accession>A0ABN2YKF4</accession>
<keyword evidence="2" id="KW-0808">Transferase</keyword>
<feature type="transmembrane region" description="Helical" evidence="7">
    <location>
        <begin position="592"/>
        <end position="613"/>
    </location>
</feature>
<name>A0ABN2YKF4_9ACTN</name>
<keyword evidence="10" id="KW-1185">Reference proteome</keyword>
<protein>
    <recommendedName>
        <fullName evidence="8">Protein kinase domain-containing protein</fullName>
    </recommendedName>
</protein>
<dbReference type="InterPro" id="IPR000719">
    <property type="entry name" value="Prot_kinase_dom"/>
</dbReference>
<proteinExistence type="predicted"/>
<keyword evidence="7" id="KW-0472">Membrane</keyword>
<keyword evidence="3" id="KW-0547">Nucleotide-binding</keyword>
<keyword evidence="5" id="KW-0067">ATP-binding</keyword>
<evidence type="ECO:0000256" key="3">
    <source>
        <dbReference type="ARBA" id="ARBA00022741"/>
    </source>
</evidence>
<evidence type="ECO:0000256" key="5">
    <source>
        <dbReference type="ARBA" id="ARBA00022840"/>
    </source>
</evidence>
<dbReference type="SMART" id="SM00220">
    <property type="entry name" value="S_TKc"/>
    <property type="match status" value="1"/>
</dbReference>
<keyword evidence="1" id="KW-0723">Serine/threonine-protein kinase</keyword>
<feature type="region of interest" description="Disordered" evidence="6">
    <location>
        <begin position="290"/>
        <end position="315"/>
    </location>
</feature>
<evidence type="ECO:0000256" key="6">
    <source>
        <dbReference type="SAM" id="MobiDB-lite"/>
    </source>
</evidence>
<comment type="caution">
    <text evidence="9">The sequence shown here is derived from an EMBL/GenBank/DDBJ whole genome shotgun (WGS) entry which is preliminary data.</text>
</comment>